<dbReference type="InterPro" id="IPR002020">
    <property type="entry name" value="Citrate_synthase"/>
</dbReference>
<comment type="caution">
    <text evidence="3">The sequence shown here is derived from an EMBL/GenBank/DDBJ whole genome shotgun (WGS) entry which is preliminary data.</text>
</comment>
<dbReference type="Gene3D" id="1.10.230.10">
    <property type="entry name" value="Cytochrome P450-Terp, domain 2"/>
    <property type="match status" value="1"/>
</dbReference>
<dbReference type="InterPro" id="IPR016142">
    <property type="entry name" value="Citrate_synth-like_lrg_a-sub"/>
</dbReference>
<reference evidence="3 4" key="1">
    <citation type="submission" date="2019-06" db="EMBL/GenBank/DDBJ databases">
        <title>Taxogenomics and systematics of the genus Pantoea.</title>
        <authorList>
            <person name="Tambong J.T."/>
        </authorList>
    </citation>
    <scope>NUCLEOTIDE SEQUENCE [LARGE SCALE GENOMIC DNA]</scope>
    <source>
        <strain evidence="3 4">LMG 24200</strain>
    </source>
</reference>
<evidence type="ECO:0000313" key="4">
    <source>
        <dbReference type="Proteomes" id="UP000317747"/>
    </source>
</evidence>
<dbReference type="EMBL" id="VHJA01000010">
    <property type="protein sequence ID" value="TPV49640.1"/>
    <property type="molecule type" value="Genomic_DNA"/>
</dbReference>
<dbReference type="Proteomes" id="UP000317747">
    <property type="component" value="Unassembled WGS sequence"/>
</dbReference>
<name>A0A506QYT6_9GAMM</name>
<dbReference type="OrthoDB" id="7068889at2"/>
<dbReference type="InterPro" id="IPR016143">
    <property type="entry name" value="Citrate_synth-like_sm_a-sub"/>
</dbReference>
<gene>
    <name evidence="3" type="ORF">FJW01_00790</name>
</gene>
<dbReference type="UniPathway" id="UPA00223">
    <property type="reaction ID" value="UER00717"/>
</dbReference>
<dbReference type="GO" id="GO:0006099">
    <property type="term" value="P:tricarboxylic acid cycle"/>
    <property type="evidence" value="ECO:0007669"/>
    <property type="project" value="UniProtKB-UniPathway"/>
</dbReference>
<dbReference type="AlphaFoldDB" id="A0A506QYT6"/>
<evidence type="ECO:0000313" key="3">
    <source>
        <dbReference type="EMBL" id="TPV49640.1"/>
    </source>
</evidence>
<dbReference type="EC" id="2.3.3.16" evidence="2"/>
<dbReference type="InterPro" id="IPR036969">
    <property type="entry name" value="Citrate_synthase_sf"/>
</dbReference>
<accession>A0A506QYT6</accession>
<organism evidence="3 4">
    <name type="scientific">Pantoea deleyi</name>
    <dbReference type="NCBI Taxonomy" id="470932"/>
    <lineage>
        <taxon>Bacteria</taxon>
        <taxon>Pseudomonadati</taxon>
        <taxon>Pseudomonadota</taxon>
        <taxon>Gammaproteobacteria</taxon>
        <taxon>Enterobacterales</taxon>
        <taxon>Erwiniaceae</taxon>
        <taxon>Pantoea</taxon>
    </lineage>
</organism>
<dbReference type="SUPFAM" id="SSF48256">
    <property type="entry name" value="Citrate synthase"/>
    <property type="match status" value="1"/>
</dbReference>
<comment type="pathway">
    <text evidence="1">Carbohydrate metabolism; tricarboxylic acid cycle; isocitrate from oxaloacetate: step 1/2.</text>
</comment>
<evidence type="ECO:0000256" key="2">
    <source>
        <dbReference type="ARBA" id="ARBA00012972"/>
    </source>
</evidence>
<dbReference type="GO" id="GO:0036440">
    <property type="term" value="F:citrate synthase activity"/>
    <property type="evidence" value="ECO:0007669"/>
    <property type="project" value="UniProtKB-EC"/>
</dbReference>
<dbReference type="Pfam" id="PF00285">
    <property type="entry name" value="Citrate_synt"/>
    <property type="match status" value="1"/>
</dbReference>
<protein>
    <recommendedName>
        <fullName evidence="2">citrate synthase (unknown stereospecificity)</fullName>
        <ecNumber evidence="2">2.3.3.16</ecNumber>
    </recommendedName>
</protein>
<dbReference type="Gene3D" id="1.10.580.10">
    <property type="entry name" value="Citrate Synthase, domain 1"/>
    <property type="match status" value="1"/>
</dbReference>
<sequence>MPRFWPLLTARLRSLNAPLISFITRLSQHLQGSKHFVSEGRRAITLIFNPINSHHFRELPMENDVLDRYDLDNNTLFIREENILQLAHSLHYLQNVWFTLSGEVLSLTEMDRRVAIASEALRQQERVARIASTWKSLQNVIQLDVIQRFMLLIMQSEPHVADTSYSCEADRLQHELTTVLLLPWLIELARNPQKICLLPTLSSCQAYSRWFSSTLSEYQPQENDISYMMSLLLGGFGIVAPTTATVRFIASTKNSLNYALIGALCAAGPAHLGACQRVTTLLSSLGDTLEQSVSAAAEVYCANRPWPGFGHPVMPRDTRVDAFFEHYTHGFGKYQALSEHISAQSGVNPNVDYLIGSACSRWHVAPEVAVLVFFVCRVPILLGHYRLRYHTHSFGMSSSELRDKYKALPKHWL</sequence>
<keyword evidence="4" id="KW-1185">Reference proteome</keyword>
<proteinExistence type="predicted"/>
<evidence type="ECO:0000256" key="1">
    <source>
        <dbReference type="ARBA" id="ARBA00004751"/>
    </source>
</evidence>